<gene>
    <name evidence="3" type="ORF">FYJ58_02860</name>
</gene>
<dbReference type="Pfam" id="PF22747">
    <property type="entry name" value="Zn_ribbon_DUF2089"/>
    <property type="match status" value="1"/>
</dbReference>
<evidence type="ECO:0000313" key="4">
    <source>
        <dbReference type="Proteomes" id="UP000482209"/>
    </source>
</evidence>
<reference evidence="3 4" key="1">
    <citation type="submission" date="2019-08" db="EMBL/GenBank/DDBJ databases">
        <title>In-depth cultivation of the pig gut microbiome towards novel bacterial diversity and tailored functional studies.</title>
        <authorList>
            <person name="Wylensek D."/>
            <person name="Hitch T.C.A."/>
            <person name="Clavel T."/>
        </authorList>
    </citation>
    <scope>NUCLEOTIDE SEQUENCE [LARGE SCALE GENOMIC DNA]</scope>
    <source>
        <strain evidence="3 4">WCA-693-APC-MOT-I</strain>
    </source>
</reference>
<keyword evidence="4" id="KW-1185">Reference proteome</keyword>
<proteinExistence type="predicted"/>
<dbReference type="RefSeq" id="WP_154516957.1">
    <property type="nucleotide sequence ID" value="NZ_VUMT01000003.1"/>
</dbReference>
<organism evidence="3 4">
    <name type="scientific">Velocimicrobium porci</name>
    <dbReference type="NCBI Taxonomy" id="2606634"/>
    <lineage>
        <taxon>Bacteria</taxon>
        <taxon>Bacillati</taxon>
        <taxon>Bacillota</taxon>
        <taxon>Clostridia</taxon>
        <taxon>Lachnospirales</taxon>
        <taxon>Lachnospiraceae</taxon>
        <taxon>Velocimicrobium</taxon>
    </lineage>
</organism>
<dbReference type="Pfam" id="PF09862">
    <property type="entry name" value="DUF2089"/>
    <property type="match status" value="1"/>
</dbReference>
<dbReference type="AlphaFoldDB" id="A0A6L5XWB3"/>
<evidence type="ECO:0000313" key="3">
    <source>
        <dbReference type="EMBL" id="MSS62817.1"/>
    </source>
</evidence>
<name>A0A6L5XWB3_9FIRM</name>
<feature type="domain" description="DUF2089" evidence="1">
    <location>
        <begin position="42"/>
        <end position="87"/>
    </location>
</feature>
<sequence length="245" mass="27575">MAQHIIGYCPVCNEKLIATKLSCRTCGLELSNEFSLNKFSFLKEEDLLFIELFIQYNGNLKELQKQLKLSYPAVKKRLHVIQVTLGLKPPVDTPNLPEPAIRELPIYKNDSLVIQKIKSQLNMANGLVKLTLPKGTDFYIYYEEYGNGLCATNLPSNRILHWSVFDQTITLLQQKNGRAIKGNAMKGKLGSNDLPFDSVEGYIAANTYHAQKGDSCLRMISTVAAILEWTGLCINGYGYIELIEH</sequence>
<feature type="domain" description="DUF2089" evidence="2">
    <location>
        <begin position="9"/>
        <end position="40"/>
    </location>
</feature>
<dbReference type="InterPro" id="IPR053957">
    <property type="entry name" value="DUF2089_Zn_ribbon"/>
</dbReference>
<dbReference type="InterPro" id="IPR018658">
    <property type="entry name" value="DUF2089"/>
</dbReference>
<evidence type="ECO:0000259" key="2">
    <source>
        <dbReference type="Pfam" id="PF22747"/>
    </source>
</evidence>
<dbReference type="EMBL" id="VUMT01000003">
    <property type="protein sequence ID" value="MSS62817.1"/>
    <property type="molecule type" value="Genomic_DNA"/>
</dbReference>
<accession>A0A6L5XWB3</accession>
<protein>
    <submittedName>
        <fullName evidence="3">DUF2089 domain-containing protein</fullName>
    </submittedName>
</protein>
<dbReference type="Proteomes" id="UP000482209">
    <property type="component" value="Unassembled WGS sequence"/>
</dbReference>
<evidence type="ECO:0000259" key="1">
    <source>
        <dbReference type="Pfam" id="PF09862"/>
    </source>
</evidence>
<comment type="caution">
    <text evidence="3">The sequence shown here is derived from an EMBL/GenBank/DDBJ whole genome shotgun (WGS) entry which is preliminary data.</text>
</comment>